<comment type="caution">
    <text evidence="1">The sequence shown here is derived from an EMBL/GenBank/DDBJ whole genome shotgun (WGS) entry which is preliminary data.</text>
</comment>
<dbReference type="EMBL" id="JANPWB010000015">
    <property type="protein sequence ID" value="KAJ1088989.1"/>
    <property type="molecule type" value="Genomic_DNA"/>
</dbReference>
<dbReference type="Proteomes" id="UP001066276">
    <property type="component" value="Chromosome 11"/>
</dbReference>
<evidence type="ECO:0000313" key="1">
    <source>
        <dbReference type="EMBL" id="KAJ1088989.1"/>
    </source>
</evidence>
<keyword evidence="2" id="KW-1185">Reference proteome</keyword>
<dbReference type="AlphaFoldDB" id="A0AAV7LDF6"/>
<proteinExistence type="predicted"/>
<protein>
    <submittedName>
        <fullName evidence="1">Uncharacterized protein</fullName>
    </submittedName>
</protein>
<accession>A0AAV7LDF6</accession>
<gene>
    <name evidence="1" type="ORF">NDU88_002143</name>
</gene>
<organism evidence="1 2">
    <name type="scientific">Pleurodeles waltl</name>
    <name type="common">Iberian ribbed newt</name>
    <dbReference type="NCBI Taxonomy" id="8319"/>
    <lineage>
        <taxon>Eukaryota</taxon>
        <taxon>Metazoa</taxon>
        <taxon>Chordata</taxon>
        <taxon>Craniata</taxon>
        <taxon>Vertebrata</taxon>
        <taxon>Euteleostomi</taxon>
        <taxon>Amphibia</taxon>
        <taxon>Batrachia</taxon>
        <taxon>Caudata</taxon>
        <taxon>Salamandroidea</taxon>
        <taxon>Salamandridae</taxon>
        <taxon>Pleurodelinae</taxon>
        <taxon>Pleurodeles</taxon>
    </lineage>
</organism>
<reference evidence="1" key="1">
    <citation type="journal article" date="2022" name="bioRxiv">
        <title>Sequencing and chromosome-scale assembly of the giantPleurodeles waltlgenome.</title>
        <authorList>
            <person name="Brown T."/>
            <person name="Elewa A."/>
            <person name="Iarovenko S."/>
            <person name="Subramanian E."/>
            <person name="Araus A.J."/>
            <person name="Petzold A."/>
            <person name="Susuki M."/>
            <person name="Suzuki K.-i.T."/>
            <person name="Hayashi T."/>
            <person name="Toyoda A."/>
            <person name="Oliveira C."/>
            <person name="Osipova E."/>
            <person name="Leigh N.D."/>
            <person name="Simon A."/>
            <person name="Yun M.H."/>
        </authorList>
    </citation>
    <scope>NUCLEOTIDE SEQUENCE</scope>
    <source>
        <strain evidence="1">20211129_DDA</strain>
        <tissue evidence="1">Liver</tissue>
    </source>
</reference>
<sequence length="118" mass="12340">MPEEGSASGASLPLPAALEALGLPRREAAKELLVAGSCGCHFLCREGRDSALGPGQRARPELTKHAHTGTTLFHLTLTEDPGPGVGCWPEVGVGVWTQRREIPDRLSKISPGGLPGEP</sequence>
<evidence type="ECO:0000313" key="2">
    <source>
        <dbReference type="Proteomes" id="UP001066276"/>
    </source>
</evidence>
<name>A0AAV7LDF6_PLEWA</name>